<organism evidence="2 3">
    <name type="scientific">Orbilia oligospora</name>
    <name type="common">Nematode-trapping fungus</name>
    <name type="synonym">Arthrobotrys oligospora</name>
    <dbReference type="NCBI Taxonomy" id="2813651"/>
    <lineage>
        <taxon>Eukaryota</taxon>
        <taxon>Fungi</taxon>
        <taxon>Dikarya</taxon>
        <taxon>Ascomycota</taxon>
        <taxon>Pezizomycotina</taxon>
        <taxon>Orbiliomycetes</taxon>
        <taxon>Orbiliales</taxon>
        <taxon>Orbiliaceae</taxon>
        <taxon>Orbilia</taxon>
    </lineage>
</organism>
<evidence type="ECO:0000256" key="1">
    <source>
        <dbReference type="SAM" id="MobiDB-lite"/>
    </source>
</evidence>
<feature type="region of interest" description="Disordered" evidence="1">
    <location>
        <begin position="65"/>
        <end position="84"/>
    </location>
</feature>
<sequence length="84" mass="9893">MLYLEVWEKSRGKKSGSKFRFEDPGPKLENFFEEESLKFEEEQNFGGNFLEVEIEVEAYGLKKGKSSRENLCEEEQEEEDGFRA</sequence>
<gene>
    <name evidence="2" type="ORF">TWF102_011740</name>
</gene>
<protein>
    <submittedName>
        <fullName evidence="2">Uncharacterized protein</fullName>
    </submittedName>
</protein>
<dbReference type="Proteomes" id="UP000475325">
    <property type="component" value="Unassembled WGS sequence"/>
</dbReference>
<accession>A0A7C8J2U5</accession>
<dbReference type="EMBL" id="WIQW01000094">
    <property type="protein sequence ID" value="KAF3084959.1"/>
    <property type="molecule type" value="Genomic_DNA"/>
</dbReference>
<reference evidence="2 3" key="1">
    <citation type="submission" date="2019-06" db="EMBL/GenBank/DDBJ databases">
        <authorList>
            <person name="Palmer J.M."/>
        </authorList>
    </citation>
    <scope>NUCLEOTIDE SEQUENCE [LARGE SCALE GENOMIC DNA]</scope>
    <source>
        <strain evidence="2 3">TWF102</strain>
    </source>
</reference>
<comment type="caution">
    <text evidence="2">The sequence shown here is derived from an EMBL/GenBank/DDBJ whole genome shotgun (WGS) entry which is preliminary data.</text>
</comment>
<proteinExistence type="predicted"/>
<dbReference type="AlphaFoldDB" id="A0A7C8J2U5"/>
<feature type="compositionally biased region" description="Acidic residues" evidence="1">
    <location>
        <begin position="72"/>
        <end position="84"/>
    </location>
</feature>
<evidence type="ECO:0000313" key="2">
    <source>
        <dbReference type="EMBL" id="KAF3084959.1"/>
    </source>
</evidence>
<name>A0A7C8J2U5_ORBOL</name>
<evidence type="ECO:0000313" key="3">
    <source>
        <dbReference type="Proteomes" id="UP000475325"/>
    </source>
</evidence>